<evidence type="ECO:0000256" key="1">
    <source>
        <dbReference type="ARBA" id="ARBA00001968"/>
    </source>
</evidence>
<evidence type="ECO:0000256" key="5">
    <source>
        <dbReference type="SAM" id="MobiDB-lite"/>
    </source>
</evidence>
<dbReference type="EMBL" id="QURL01000002">
    <property type="protein sequence ID" value="RFC65444.1"/>
    <property type="molecule type" value="Genomic_DNA"/>
</dbReference>
<protein>
    <recommendedName>
        <fullName evidence="4">dTTP/UTP pyrophosphatase</fullName>
        <shortName evidence="4">dTTPase/UTPase</shortName>
        <ecNumber evidence="4">3.6.1.9</ecNumber>
    </recommendedName>
    <alternativeName>
        <fullName evidence="4">Nucleoside triphosphate pyrophosphatase</fullName>
    </alternativeName>
    <alternativeName>
        <fullName evidence="4">Nucleotide pyrophosphatase</fullName>
        <shortName evidence="4">Nucleotide PPase</shortName>
    </alternativeName>
</protein>
<dbReference type="EC" id="3.6.1.9" evidence="4"/>
<dbReference type="NCBIfam" id="TIGR00172">
    <property type="entry name" value="maf"/>
    <property type="match status" value="1"/>
</dbReference>
<comment type="catalytic activity">
    <reaction evidence="4">
        <text>UTP + H2O = UMP + diphosphate + H(+)</text>
        <dbReference type="Rhea" id="RHEA:29395"/>
        <dbReference type="ChEBI" id="CHEBI:15377"/>
        <dbReference type="ChEBI" id="CHEBI:15378"/>
        <dbReference type="ChEBI" id="CHEBI:33019"/>
        <dbReference type="ChEBI" id="CHEBI:46398"/>
        <dbReference type="ChEBI" id="CHEBI:57865"/>
        <dbReference type="EC" id="3.6.1.9"/>
    </reaction>
</comment>
<dbReference type="GO" id="GO:0036221">
    <property type="term" value="F:UTP diphosphatase activity"/>
    <property type="evidence" value="ECO:0007669"/>
    <property type="project" value="RHEA"/>
</dbReference>
<keyword evidence="2 4" id="KW-0378">Hydrolase</keyword>
<dbReference type="PANTHER" id="PTHR43213">
    <property type="entry name" value="BIFUNCTIONAL DTTP/UTP PYROPHOSPHATASE/METHYLTRANSFERASE PROTEIN-RELATED"/>
    <property type="match status" value="1"/>
</dbReference>
<name>A0A371X8Q5_9HYPH</name>
<dbReference type="PIRSF" id="PIRSF006305">
    <property type="entry name" value="Maf"/>
    <property type="match status" value="1"/>
</dbReference>
<dbReference type="OrthoDB" id="9807767at2"/>
<feature type="site" description="Important for substrate specificity" evidence="4">
    <location>
        <position position="74"/>
    </location>
</feature>
<dbReference type="InterPro" id="IPR029001">
    <property type="entry name" value="ITPase-like_fam"/>
</dbReference>
<comment type="cofactor">
    <cofactor evidence="1 4">
        <name>a divalent metal cation</name>
        <dbReference type="ChEBI" id="CHEBI:60240"/>
    </cofactor>
</comment>
<dbReference type="PANTHER" id="PTHR43213:SF5">
    <property type="entry name" value="BIFUNCTIONAL DTTP_UTP PYROPHOSPHATASE_METHYLTRANSFERASE PROTEIN-RELATED"/>
    <property type="match status" value="1"/>
</dbReference>
<dbReference type="Pfam" id="PF02545">
    <property type="entry name" value="Maf"/>
    <property type="match status" value="1"/>
</dbReference>
<evidence type="ECO:0000256" key="2">
    <source>
        <dbReference type="ARBA" id="ARBA00022801"/>
    </source>
</evidence>
<dbReference type="CDD" id="cd00555">
    <property type="entry name" value="Maf"/>
    <property type="match status" value="1"/>
</dbReference>
<keyword evidence="7" id="KW-1185">Reference proteome</keyword>
<dbReference type="SUPFAM" id="SSF52972">
    <property type="entry name" value="ITPase-like"/>
    <property type="match status" value="1"/>
</dbReference>
<dbReference type="Gene3D" id="3.90.950.10">
    <property type="match status" value="1"/>
</dbReference>
<comment type="subcellular location">
    <subcellularLocation>
        <location evidence="4">Cytoplasm</location>
    </subcellularLocation>
</comment>
<gene>
    <name evidence="6" type="ORF">DYI37_06410</name>
</gene>
<comment type="caution">
    <text evidence="4">Lacks conserved residue(s) required for the propagation of feature annotation.</text>
</comment>
<comment type="similarity">
    <text evidence="4">Belongs to the Maf family. YhdE subfamily.</text>
</comment>
<organism evidence="6 7">
    <name type="scientific">Fulvimarina endophytica</name>
    <dbReference type="NCBI Taxonomy" id="2293836"/>
    <lineage>
        <taxon>Bacteria</taxon>
        <taxon>Pseudomonadati</taxon>
        <taxon>Pseudomonadota</taxon>
        <taxon>Alphaproteobacteria</taxon>
        <taxon>Hyphomicrobiales</taxon>
        <taxon>Aurantimonadaceae</taxon>
        <taxon>Fulvimarina</taxon>
    </lineage>
</organism>
<dbReference type="InterPro" id="IPR003697">
    <property type="entry name" value="Maf-like"/>
</dbReference>
<evidence type="ECO:0000256" key="4">
    <source>
        <dbReference type="HAMAP-Rule" id="MF_00528"/>
    </source>
</evidence>
<comment type="function">
    <text evidence="4">Nucleoside triphosphate pyrophosphatase that hydrolyzes dTTP and UTP. May have a dual role in cell division arrest and in preventing the incorporation of modified nucleotides into cellular nucleic acids.</text>
</comment>
<evidence type="ECO:0000313" key="6">
    <source>
        <dbReference type="EMBL" id="RFC65444.1"/>
    </source>
</evidence>
<dbReference type="GO" id="GO:0005737">
    <property type="term" value="C:cytoplasm"/>
    <property type="evidence" value="ECO:0007669"/>
    <property type="project" value="UniProtKB-SubCell"/>
</dbReference>
<feature type="region of interest" description="Disordered" evidence="5">
    <location>
        <begin position="210"/>
        <end position="230"/>
    </location>
</feature>
<comment type="caution">
    <text evidence="6">The sequence shown here is derived from an EMBL/GenBank/DDBJ whole genome shotgun (WGS) entry which is preliminary data.</text>
</comment>
<dbReference type="AlphaFoldDB" id="A0A371X8Q5"/>
<evidence type="ECO:0000256" key="3">
    <source>
        <dbReference type="ARBA" id="ARBA00023080"/>
    </source>
</evidence>
<keyword evidence="4" id="KW-0963">Cytoplasm</keyword>
<dbReference type="NCBIfam" id="NF002401">
    <property type="entry name" value="PRK01441.1"/>
    <property type="match status" value="1"/>
</dbReference>
<feature type="site" description="Important for substrate specificity" evidence="4">
    <location>
        <position position="157"/>
    </location>
</feature>
<dbReference type="Proteomes" id="UP000264310">
    <property type="component" value="Unassembled WGS sequence"/>
</dbReference>
<dbReference type="HAMAP" id="MF_00528">
    <property type="entry name" value="Maf"/>
    <property type="match status" value="1"/>
</dbReference>
<proteinExistence type="inferred from homology"/>
<evidence type="ECO:0000313" key="7">
    <source>
        <dbReference type="Proteomes" id="UP000264310"/>
    </source>
</evidence>
<feature type="compositionally biased region" description="Acidic residues" evidence="5">
    <location>
        <begin position="210"/>
        <end position="222"/>
    </location>
</feature>
<dbReference type="RefSeq" id="WP_116682341.1">
    <property type="nucleotide sequence ID" value="NZ_QURL01000002.1"/>
</dbReference>
<feature type="active site" description="Proton acceptor" evidence="4">
    <location>
        <position position="73"/>
    </location>
</feature>
<dbReference type="GO" id="GO:0036218">
    <property type="term" value="F:dTTP diphosphatase activity"/>
    <property type="evidence" value="ECO:0007669"/>
    <property type="project" value="RHEA"/>
</dbReference>
<comment type="catalytic activity">
    <reaction evidence="4">
        <text>dTTP + H2O = dTMP + diphosphate + H(+)</text>
        <dbReference type="Rhea" id="RHEA:28534"/>
        <dbReference type="ChEBI" id="CHEBI:15377"/>
        <dbReference type="ChEBI" id="CHEBI:15378"/>
        <dbReference type="ChEBI" id="CHEBI:33019"/>
        <dbReference type="ChEBI" id="CHEBI:37568"/>
        <dbReference type="ChEBI" id="CHEBI:63528"/>
        <dbReference type="EC" id="3.6.1.9"/>
    </reaction>
</comment>
<keyword evidence="3 4" id="KW-0546">Nucleotide metabolism</keyword>
<reference evidence="6 7" key="1">
    <citation type="submission" date="2018-08" db="EMBL/GenBank/DDBJ databases">
        <title>Fulvimarina sp. 85, whole genome shotgun sequence.</title>
        <authorList>
            <person name="Tuo L."/>
        </authorList>
    </citation>
    <scope>NUCLEOTIDE SEQUENCE [LARGE SCALE GENOMIC DNA]</scope>
    <source>
        <strain evidence="6 7">85</strain>
    </source>
</reference>
<dbReference type="GO" id="GO:0009117">
    <property type="term" value="P:nucleotide metabolic process"/>
    <property type="evidence" value="ECO:0007669"/>
    <property type="project" value="UniProtKB-KW"/>
</dbReference>
<accession>A0A371X8Q5</accession>
<sequence length="230" mass="25087">MLILASASPRRLALLQQAGIEPDALMPADLDETPTRGEHPRALAKRLSSEKARATARRVAELDYDEPYVLAADTVVCVGRDILPKTELEEDAEACLRILSGRAHRVYTGVSLVTPRGSLRQKLVESRVRFKRLSRLDISRYLASGEWRGKAGGYAIQGRAGAFVVRLVGSYTNVVGLPLYETVNLLAGAGYDVDSRSGLAVPEEEMQEDLATETAIFDDESADETRASGR</sequence>
<feature type="site" description="Important for substrate specificity" evidence="4">
    <location>
        <position position="10"/>
    </location>
</feature>